<evidence type="ECO:0008006" key="4">
    <source>
        <dbReference type="Google" id="ProtNLM"/>
    </source>
</evidence>
<keyword evidence="1" id="KW-0732">Signal</keyword>
<feature type="signal peptide" evidence="1">
    <location>
        <begin position="1"/>
        <end position="27"/>
    </location>
</feature>
<dbReference type="RefSeq" id="WP_110375327.1">
    <property type="nucleotide sequence ID" value="NZ_JAHBRY010000001.1"/>
</dbReference>
<sequence>MLNSFGRLLAAAGLLVGVGLAAVPASAAPAGMPLAAPSSALNVEPAQYYPPPPGYRHPPGYRPGYRPPPPGYRYGYRPVPRRVCRWETVRVRGPYGGWATKRVQRCYRRY</sequence>
<keyword evidence="3" id="KW-1185">Reference proteome</keyword>
<comment type="caution">
    <text evidence="2">The sequence shown here is derived from an EMBL/GenBank/DDBJ whole genome shotgun (WGS) entry which is preliminary data.</text>
</comment>
<gene>
    <name evidence="2" type="ORF">C7450_106184</name>
</gene>
<evidence type="ECO:0000313" key="3">
    <source>
        <dbReference type="Proteomes" id="UP000248021"/>
    </source>
</evidence>
<dbReference type="AlphaFoldDB" id="A0A2V3U4X8"/>
<proteinExistence type="predicted"/>
<evidence type="ECO:0000256" key="1">
    <source>
        <dbReference type="SAM" id="SignalP"/>
    </source>
</evidence>
<reference evidence="2 3" key="1">
    <citation type="submission" date="2018-05" db="EMBL/GenBank/DDBJ databases">
        <title>Genomic Encyclopedia of Type Strains, Phase IV (KMG-IV): sequencing the most valuable type-strain genomes for metagenomic binning, comparative biology and taxonomic classification.</title>
        <authorList>
            <person name="Goeker M."/>
        </authorList>
    </citation>
    <scope>NUCLEOTIDE SEQUENCE [LARGE SCALE GENOMIC DNA]</scope>
    <source>
        <strain evidence="2 3">DSM 6462</strain>
    </source>
</reference>
<accession>A0A2V3U4X8</accession>
<dbReference type="EMBL" id="QJJK01000006">
    <property type="protein sequence ID" value="PXW58011.1"/>
    <property type="molecule type" value="Genomic_DNA"/>
</dbReference>
<evidence type="ECO:0000313" key="2">
    <source>
        <dbReference type="EMBL" id="PXW58011.1"/>
    </source>
</evidence>
<feature type="chain" id="PRO_5015863652" description="PXPV repeat-containing protein" evidence="1">
    <location>
        <begin position="28"/>
        <end position="110"/>
    </location>
</feature>
<organism evidence="2 3">
    <name type="scientific">Chelatococcus asaccharovorans</name>
    <dbReference type="NCBI Taxonomy" id="28210"/>
    <lineage>
        <taxon>Bacteria</taxon>
        <taxon>Pseudomonadati</taxon>
        <taxon>Pseudomonadota</taxon>
        <taxon>Alphaproteobacteria</taxon>
        <taxon>Hyphomicrobiales</taxon>
        <taxon>Chelatococcaceae</taxon>
        <taxon>Chelatococcus</taxon>
    </lineage>
</organism>
<dbReference type="Proteomes" id="UP000248021">
    <property type="component" value="Unassembled WGS sequence"/>
</dbReference>
<name>A0A2V3U4X8_9HYPH</name>
<protein>
    <recommendedName>
        <fullName evidence="4">PXPV repeat-containing protein</fullName>
    </recommendedName>
</protein>